<dbReference type="PANTHER" id="PTHR13516">
    <property type="entry name" value="RIBONUCLEASE P SUBUNIT P25"/>
    <property type="match status" value="1"/>
</dbReference>
<evidence type="ECO:0000256" key="4">
    <source>
        <dbReference type="SAM" id="MobiDB-lite"/>
    </source>
</evidence>
<dbReference type="Gene3D" id="3.30.110.20">
    <property type="entry name" value="Alba-like domain"/>
    <property type="match status" value="1"/>
</dbReference>
<feature type="domain" description="DNA/RNA-binding protein Alba-like" evidence="5">
    <location>
        <begin position="41"/>
        <end position="102"/>
    </location>
</feature>
<keyword evidence="3" id="KW-0539">Nucleus</keyword>
<dbReference type="GO" id="GO:0003723">
    <property type="term" value="F:RNA binding"/>
    <property type="evidence" value="ECO:0007669"/>
    <property type="project" value="TreeGrafter"/>
</dbReference>
<dbReference type="Proteomes" id="UP000092461">
    <property type="component" value="Unassembled WGS sequence"/>
</dbReference>
<dbReference type="GO" id="GO:0000172">
    <property type="term" value="C:ribonuclease MRP complex"/>
    <property type="evidence" value="ECO:0007669"/>
    <property type="project" value="TreeGrafter"/>
</dbReference>
<accession>A0A1B0GJF4</accession>
<comment type="subcellular location">
    <subcellularLocation>
        <location evidence="1">Nucleus</location>
    </subcellularLocation>
</comment>
<name>A0A1B0GJF4_LUTLO</name>
<evidence type="ECO:0000256" key="1">
    <source>
        <dbReference type="ARBA" id="ARBA00004123"/>
    </source>
</evidence>
<protein>
    <submittedName>
        <fullName evidence="6">Putative ribonuclease p protein</fullName>
    </submittedName>
</protein>
<organism evidence="7 8">
    <name type="scientific">Lutzomyia longipalpis</name>
    <name type="common">Sand fly</name>
    <dbReference type="NCBI Taxonomy" id="7200"/>
    <lineage>
        <taxon>Eukaryota</taxon>
        <taxon>Metazoa</taxon>
        <taxon>Ecdysozoa</taxon>
        <taxon>Arthropoda</taxon>
        <taxon>Hexapoda</taxon>
        <taxon>Insecta</taxon>
        <taxon>Pterygota</taxon>
        <taxon>Neoptera</taxon>
        <taxon>Endopterygota</taxon>
        <taxon>Diptera</taxon>
        <taxon>Nematocera</taxon>
        <taxon>Psychodoidea</taxon>
        <taxon>Psychodidae</taxon>
        <taxon>Lutzomyia</taxon>
        <taxon>Lutzomyia</taxon>
    </lineage>
</organism>
<keyword evidence="8" id="KW-1185">Reference proteome</keyword>
<reference evidence="8" key="1">
    <citation type="submission" date="2012-05" db="EMBL/GenBank/DDBJ databases">
        <title>Whole Genome Assembly of Lutzomyia longipalpis.</title>
        <authorList>
            <person name="Richards S."/>
            <person name="Qu C."/>
            <person name="Dillon R."/>
            <person name="Worley K."/>
            <person name="Scherer S."/>
            <person name="Batterton M."/>
            <person name="Taylor A."/>
            <person name="Hawes A."/>
            <person name="Hernandez B."/>
            <person name="Kovar C."/>
            <person name="Mandapat C."/>
            <person name="Pham C."/>
            <person name="Qu C."/>
            <person name="Jing C."/>
            <person name="Bess C."/>
            <person name="Bandaranaike D."/>
            <person name="Ngo D."/>
            <person name="Ongeri F."/>
            <person name="Arias F."/>
            <person name="Lara F."/>
            <person name="Weissenberger G."/>
            <person name="Kamau G."/>
            <person name="Han H."/>
            <person name="Shen H."/>
            <person name="Dinh H."/>
            <person name="Khalil I."/>
            <person name="Jones J."/>
            <person name="Shafer J."/>
            <person name="Jayaseelan J."/>
            <person name="Quiroz J."/>
            <person name="Blankenburg K."/>
            <person name="Nguyen L."/>
            <person name="Jackson L."/>
            <person name="Francisco L."/>
            <person name="Tang L.-Y."/>
            <person name="Pu L.-L."/>
            <person name="Perales L."/>
            <person name="Lorensuhewa L."/>
            <person name="Munidasa M."/>
            <person name="Coyle M."/>
            <person name="Taylor M."/>
            <person name="Puazo M."/>
            <person name="Firestine M."/>
            <person name="Scheel M."/>
            <person name="Javaid M."/>
            <person name="Wang M."/>
            <person name="Li M."/>
            <person name="Tabassum N."/>
            <person name="Saada N."/>
            <person name="Osuji N."/>
            <person name="Aqrawi P."/>
            <person name="Fu Q."/>
            <person name="Thornton R."/>
            <person name="Raj R."/>
            <person name="Goodspeed R."/>
            <person name="Mata R."/>
            <person name="Najjar R."/>
            <person name="Gubbala S."/>
            <person name="Lee S."/>
            <person name="Denson S."/>
            <person name="Patil S."/>
            <person name="Macmil S."/>
            <person name="Qi S."/>
            <person name="Matskevitch T."/>
            <person name="Palculict T."/>
            <person name="Mathew T."/>
            <person name="Vee V."/>
            <person name="Velamala V."/>
            <person name="Korchina V."/>
            <person name="Cai W."/>
            <person name="Liu W."/>
            <person name="Dai W."/>
            <person name="Zou X."/>
            <person name="Zhu Y."/>
            <person name="Zhang Y."/>
            <person name="Wu Y.-Q."/>
            <person name="Xin Y."/>
            <person name="Nazarath L."/>
            <person name="Kovar C."/>
            <person name="Han Y."/>
            <person name="Muzny D."/>
            <person name="Gibbs R."/>
        </authorList>
    </citation>
    <scope>NUCLEOTIDE SEQUENCE [LARGE SCALE GENOMIC DNA]</scope>
    <source>
        <strain evidence="8">Jacobina</strain>
    </source>
</reference>
<dbReference type="InterPro" id="IPR002775">
    <property type="entry name" value="DNA/RNA-bd_Alba-like"/>
</dbReference>
<evidence type="ECO:0000313" key="6">
    <source>
        <dbReference type="EMBL" id="MBC1176534.1"/>
    </source>
</evidence>
<sequence length="175" mass="19641">MGKNKKRQRKEKICNVTGGVAVAEESAAPAQGSSMEENCPTMRIKSGTKVENVVRFTRKILEAGEMRKIIWMGCGDAITRTISCAEALRREFRVHQVTEISQEVRREASGKTSYIPSIRILQSLDQIDPSTPGYQNPEGGSQFCAPPRENPDEIPQKLTHGRFPKRRKLEEGEKQ</sequence>
<comment type="similarity">
    <text evidence="2">Belongs to the histone-like Alba family.</text>
</comment>
<evidence type="ECO:0000313" key="7">
    <source>
        <dbReference type="EnsemblMetazoa" id="LLOJ006267-PA"/>
    </source>
</evidence>
<dbReference type="VEuPathDB" id="VectorBase:LLONM1_001248"/>
<dbReference type="InterPro" id="IPR036882">
    <property type="entry name" value="Alba-like_dom_sf"/>
</dbReference>
<proteinExistence type="inferred from homology"/>
<dbReference type="EMBL" id="AJWK01020249">
    <property type="status" value="NOT_ANNOTATED_CDS"/>
    <property type="molecule type" value="Genomic_DNA"/>
</dbReference>
<evidence type="ECO:0000259" key="5">
    <source>
        <dbReference type="Pfam" id="PF01918"/>
    </source>
</evidence>
<evidence type="ECO:0000256" key="2">
    <source>
        <dbReference type="ARBA" id="ARBA00008018"/>
    </source>
</evidence>
<evidence type="ECO:0000256" key="3">
    <source>
        <dbReference type="ARBA" id="ARBA00023242"/>
    </source>
</evidence>
<dbReference type="SUPFAM" id="SSF82704">
    <property type="entry name" value="AlbA-like"/>
    <property type="match status" value="1"/>
</dbReference>
<dbReference type="Pfam" id="PF01918">
    <property type="entry name" value="Alba"/>
    <property type="match status" value="1"/>
</dbReference>
<reference evidence="6" key="2">
    <citation type="journal article" date="2020" name="BMC">
        <title>Leishmania infection induces a limited differential gene expression in the sand fly midgut.</title>
        <authorList>
            <person name="Coutinho-Abreu I.V."/>
            <person name="Serafim T.D."/>
            <person name="Meneses C."/>
            <person name="Kamhawi S."/>
            <person name="Oliveira F."/>
            <person name="Valenzuela J.G."/>
        </authorList>
    </citation>
    <scope>NUCLEOTIDE SEQUENCE</scope>
    <source>
        <strain evidence="6">Jacobina</strain>
        <tissue evidence="6">Midgut</tissue>
    </source>
</reference>
<evidence type="ECO:0000313" key="8">
    <source>
        <dbReference type="Proteomes" id="UP000092461"/>
    </source>
</evidence>
<dbReference type="PANTHER" id="PTHR13516:SF4">
    <property type="entry name" value="FI09323P"/>
    <property type="match status" value="1"/>
</dbReference>
<dbReference type="InterPro" id="IPR051958">
    <property type="entry name" value="Alba-like_NAB"/>
</dbReference>
<dbReference type="VEuPathDB" id="VectorBase:LLOJ006267"/>
<reference evidence="7" key="3">
    <citation type="submission" date="2020-05" db="UniProtKB">
        <authorList>
            <consortium name="EnsemblMetazoa"/>
        </authorList>
    </citation>
    <scope>IDENTIFICATION</scope>
    <source>
        <strain evidence="7">Jacobina</strain>
    </source>
</reference>
<feature type="region of interest" description="Disordered" evidence="4">
    <location>
        <begin position="127"/>
        <end position="175"/>
    </location>
</feature>
<dbReference type="GO" id="GO:0005634">
    <property type="term" value="C:nucleus"/>
    <property type="evidence" value="ECO:0007669"/>
    <property type="project" value="UniProtKB-SubCell"/>
</dbReference>
<dbReference type="AlphaFoldDB" id="A0A1B0GJF4"/>
<dbReference type="EMBL" id="GITU01007831">
    <property type="protein sequence ID" value="MBC1176534.1"/>
    <property type="molecule type" value="Transcribed_RNA"/>
</dbReference>
<dbReference type="GO" id="GO:0001682">
    <property type="term" value="P:tRNA 5'-leader removal"/>
    <property type="evidence" value="ECO:0007669"/>
    <property type="project" value="TreeGrafter"/>
</dbReference>
<dbReference type="EnsemblMetazoa" id="LLOJ006267-RA">
    <property type="protein sequence ID" value="LLOJ006267-PA"/>
    <property type="gene ID" value="LLOJ006267"/>
</dbReference>